<dbReference type="Proteomes" id="UP000054843">
    <property type="component" value="Unassembled WGS sequence"/>
</dbReference>
<proteinExistence type="predicted"/>
<evidence type="ECO:0000313" key="1">
    <source>
        <dbReference type="EMBL" id="KRZ66488.1"/>
    </source>
</evidence>
<name>A0A0V1M443_9BILA</name>
<evidence type="ECO:0000313" key="2">
    <source>
        <dbReference type="Proteomes" id="UP000054843"/>
    </source>
</evidence>
<dbReference type="EMBL" id="JYDO01000241">
    <property type="protein sequence ID" value="KRZ66488.1"/>
    <property type="molecule type" value="Genomic_DNA"/>
</dbReference>
<reference evidence="1 2" key="1">
    <citation type="submission" date="2015-01" db="EMBL/GenBank/DDBJ databases">
        <title>Evolution of Trichinella species and genotypes.</title>
        <authorList>
            <person name="Korhonen P.K."/>
            <person name="Edoardo P."/>
            <person name="Giuseppe L.R."/>
            <person name="Gasser R.B."/>
        </authorList>
    </citation>
    <scope>NUCLEOTIDE SEQUENCE [LARGE SCALE GENOMIC DNA]</scope>
    <source>
        <strain evidence="1">ISS1980</strain>
    </source>
</reference>
<sequence>MNWRRTEARLAPQVRRPLFFTPDTLDGKKLFWDWIVHFEACSQLKPETERHTETCSYADDGGSVMILRKGGHIARDCCQLLISRESENLCSCEAIVISAIERLLVVMNGAFNAQFEFIVDTGTG</sequence>
<accession>A0A0V1M443</accession>
<gene>
    <name evidence="1" type="ORF">T10_7872</name>
</gene>
<protein>
    <submittedName>
        <fullName evidence="1">Uncharacterized protein</fullName>
    </submittedName>
</protein>
<keyword evidence="2" id="KW-1185">Reference proteome</keyword>
<dbReference type="AlphaFoldDB" id="A0A0V1M443"/>
<organism evidence="1 2">
    <name type="scientific">Trichinella papuae</name>
    <dbReference type="NCBI Taxonomy" id="268474"/>
    <lineage>
        <taxon>Eukaryota</taxon>
        <taxon>Metazoa</taxon>
        <taxon>Ecdysozoa</taxon>
        <taxon>Nematoda</taxon>
        <taxon>Enoplea</taxon>
        <taxon>Dorylaimia</taxon>
        <taxon>Trichinellida</taxon>
        <taxon>Trichinellidae</taxon>
        <taxon>Trichinella</taxon>
    </lineage>
</organism>
<comment type="caution">
    <text evidence="1">The sequence shown here is derived from an EMBL/GenBank/DDBJ whole genome shotgun (WGS) entry which is preliminary data.</text>
</comment>